<evidence type="ECO:0000256" key="8">
    <source>
        <dbReference type="ARBA" id="ARBA00049020"/>
    </source>
</evidence>
<evidence type="ECO:0000256" key="7">
    <source>
        <dbReference type="ARBA" id="ARBA00047550"/>
    </source>
</evidence>
<sequence length="225" mass="25191">MRPFVFINMAMSSDGKVSNVDGKQIRISGKEDFERVDELKLSSDAIMVGVGTILSDDPSLTIKSEERRKKRISDGKDENPVRIVIDSRCRTPPSAEILRRGDGKRIVATSDRADEEKMRAIERYADVIVAGEDKVNLKELMDILWKRGINKVMVEGGGELSWGLISSNLVDELYIYVGPKIIGGRNSPTPVAGEGFKEKFPRLKLIKIEEMDDGVLLGWKFMESM</sequence>
<evidence type="ECO:0000313" key="12">
    <source>
        <dbReference type="Proteomes" id="UP000320766"/>
    </source>
</evidence>
<dbReference type="GO" id="GO:0009231">
    <property type="term" value="P:riboflavin biosynthetic process"/>
    <property type="evidence" value="ECO:0007669"/>
    <property type="project" value="UniProtKB-UniPathway"/>
</dbReference>
<comment type="subunit">
    <text evidence="3">Homodimer.</text>
</comment>
<comment type="catalytic activity">
    <reaction evidence="7">
        <text>2,5-diamino-6-(1-D-ribitylamino)pyrimidin-4(3H)-one 5'-phosphate + NAD(+) = 2,5-diamino-6-(1-D-ribosylamino)pyrimidin-4(3H)-one 5'-phosphate + NADH + H(+)</text>
        <dbReference type="Rhea" id="RHEA:27274"/>
        <dbReference type="ChEBI" id="CHEBI:15378"/>
        <dbReference type="ChEBI" id="CHEBI:57540"/>
        <dbReference type="ChEBI" id="CHEBI:57945"/>
        <dbReference type="ChEBI" id="CHEBI:58890"/>
        <dbReference type="ChEBI" id="CHEBI:59545"/>
        <dbReference type="EC" id="1.1.1.302"/>
    </reaction>
</comment>
<dbReference type="InterPro" id="IPR050765">
    <property type="entry name" value="Riboflavin_Biosynth_HTPR"/>
</dbReference>
<name>A0A520KUU3_9EURY</name>
<dbReference type="PANTHER" id="PTHR38011:SF7">
    <property type="entry name" value="2,5-DIAMINO-6-RIBOSYLAMINO-4(3H)-PYRIMIDINONE 5'-PHOSPHATE REDUCTASE"/>
    <property type="match status" value="1"/>
</dbReference>
<dbReference type="InterPro" id="IPR006401">
    <property type="entry name" value="Rib_reduct_arc"/>
</dbReference>
<evidence type="ECO:0000256" key="3">
    <source>
        <dbReference type="ARBA" id="ARBA00011738"/>
    </source>
</evidence>
<dbReference type="GO" id="GO:0050661">
    <property type="term" value="F:NADP binding"/>
    <property type="evidence" value="ECO:0007669"/>
    <property type="project" value="InterPro"/>
</dbReference>
<evidence type="ECO:0000256" key="9">
    <source>
        <dbReference type="NCBIfam" id="TIGR01508"/>
    </source>
</evidence>
<dbReference type="InterPro" id="IPR011549">
    <property type="entry name" value="RibD_C"/>
</dbReference>
<evidence type="ECO:0000256" key="5">
    <source>
        <dbReference type="ARBA" id="ARBA00022857"/>
    </source>
</evidence>
<accession>A0A520KUU3</accession>
<dbReference type="EC" id="1.1.1.302" evidence="9"/>
<protein>
    <recommendedName>
        <fullName evidence="9">2,5-diamino-6-(ribosylamino)-4(3H)-pyrimidinone 5'-phosphate reductase</fullName>
        <ecNumber evidence="9">1.1.1.302</ecNumber>
    </recommendedName>
</protein>
<dbReference type="InterPro" id="IPR024072">
    <property type="entry name" value="DHFR-like_dom_sf"/>
</dbReference>
<dbReference type="NCBIfam" id="TIGR01508">
    <property type="entry name" value="rib_reduct_arch"/>
    <property type="match status" value="1"/>
</dbReference>
<comment type="catalytic activity">
    <reaction evidence="8">
        <text>2,5-diamino-6-(1-D-ribitylamino)pyrimidin-4(3H)-one 5'-phosphate + NADP(+) = 2,5-diamino-6-(1-D-ribosylamino)pyrimidin-4(3H)-one 5'-phosphate + NADPH + H(+)</text>
        <dbReference type="Rhea" id="RHEA:27278"/>
        <dbReference type="ChEBI" id="CHEBI:15378"/>
        <dbReference type="ChEBI" id="CHEBI:57783"/>
        <dbReference type="ChEBI" id="CHEBI:58349"/>
        <dbReference type="ChEBI" id="CHEBI:58890"/>
        <dbReference type="ChEBI" id="CHEBI:59545"/>
        <dbReference type="EC" id="1.1.1.302"/>
    </reaction>
</comment>
<keyword evidence="6 11" id="KW-0560">Oxidoreductase</keyword>
<dbReference type="GO" id="GO:0008703">
    <property type="term" value="F:5-amino-6-(5-phosphoribosylamino)uracil reductase activity"/>
    <property type="evidence" value="ECO:0007669"/>
    <property type="project" value="InterPro"/>
</dbReference>
<gene>
    <name evidence="11" type="ORF">EF807_07910</name>
</gene>
<comment type="caution">
    <text evidence="11">The sequence shown here is derived from an EMBL/GenBank/DDBJ whole genome shotgun (WGS) entry which is preliminary data.</text>
</comment>
<proteinExistence type="inferred from homology"/>
<evidence type="ECO:0000313" key="11">
    <source>
        <dbReference type="EMBL" id="RZN67146.1"/>
    </source>
</evidence>
<reference evidence="11 12" key="1">
    <citation type="journal article" date="2019" name="Nat. Microbiol.">
        <title>Wide diversity of methane and short-chain alkane metabolisms in uncultured archaea.</title>
        <authorList>
            <person name="Borrel G."/>
            <person name="Adam P.S."/>
            <person name="McKay L.J."/>
            <person name="Chen L.X."/>
            <person name="Sierra-Garcia I.N."/>
            <person name="Sieber C.M."/>
            <person name="Letourneur Q."/>
            <person name="Ghozlane A."/>
            <person name="Andersen G.L."/>
            <person name="Li W.J."/>
            <person name="Hallam S.J."/>
            <person name="Muyzer G."/>
            <person name="de Oliveira V.M."/>
            <person name="Inskeep W.P."/>
            <person name="Banfield J.F."/>
            <person name="Gribaldo S."/>
        </authorList>
    </citation>
    <scope>NUCLEOTIDE SEQUENCE [LARGE SCALE GENOMIC DNA]</scope>
    <source>
        <strain evidence="11">NM1b</strain>
    </source>
</reference>
<evidence type="ECO:0000256" key="6">
    <source>
        <dbReference type="ARBA" id="ARBA00023002"/>
    </source>
</evidence>
<dbReference type="InterPro" id="IPR002734">
    <property type="entry name" value="RibDG_C"/>
</dbReference>
<comment type="pathway">
    <text evidence="1">Cofactor biosynthesis; riboflavin biosynthesis.</text>
</comment>
<dbReference type="NCBIfam" id="TIGR00227">
    <property type="entry name" value="ribD_Cterm"/>
    <property type="match status" value="1"/>
</dbReference>
<keyword evidence="5" id="KW-0521">NADP</keyword>
<comment type="similarity">
    <text evidence="2">Belongs to the HTP reductase family.</text>
</comment>
<dbReference type="EMBL" id="RXIL01000143">
    <property type="protein sequence ID" value="RZN67146.1"/>
    <property type="molecule type" value="Genomic_DNA"/>
</dbReference>
<dbReference type="Proteomes" id="UP000320766">
    <property type="component" value="Unassembled WGS sequence"/>
</dbReference>
<dbReference type="UniPathway" id="UPA00275"/>
<dbReference type="SUPFAM" id="SSF53597">
    <property type="entry name" value="Dihydrofolate reductase-like"/>
    <property type="match status" value="1"/>
</dbReference>
<dbReference type="PANTHER" id="PTHR38011">
    <property type="entry name" value="DIHYDROFOLATE REDUCTASE FAMILY PROTEIN (AFU_ORTHOLOGUE AFUA_8G06820)"/>
    <property type="match status" value="1"/>
</dbReference>
<evidence type="ECO:0000256" key="1">
    <source>
        <dbReference type="ARBA" id="ARBA00005104"/>
    </source>
</evidence>
<dbReference type="Pfam" id="PF01872">
    <property type="entry name" value="RibD_C"/>
    <property type="match status" value="1"/>
</dbReference>
<evidence type="ECO:0000259" key="10">
    <source>
        <dbReference type="Pfam" id="PF01872"/>
    </source>
</evidence>
<evidence type="ECO:0000256" key="2">
    <source>
        <dbReference type="ARBA" id="ARBA00009723"/>
    </source>
</evidence>
<dbReference type="Gene3D" id="3.40.430.10">
    <property type="entry name" value="Dihydrofolate Reductase, subunit A"/>
    <property type="match status" value="1"/>
</dbReference>
<feature type="domain" description="Bacterial bifunctional deaminase-reductase C-terminal" evidence="10">
    <location>
        <begin position="3"/>
        <end position="217"/>
    </location>
</feature>
<organism evidence="11 12">
    <name type="scientific">Candidatus Methanolliviera hydrocarbonicum</name>
    <dbReference type="NCBI Taxonomy" id="2491085"/>
    <lineage>
        <taxon>Archaea</taxon>
        <taxon>Methanobacteriati</taxon>
        <taxon>Methanobacteriota</taxon>
        <taxon>Candidatus Methanoliparia</taxon>
        <taxon>Candidatus Methanoliparales</taxon>
        <taxon>Candidatus Methanollivieraceae</taxon>
        <taxon>Candidatus Methanolliviera</taxon>
    </lineage>
</organism>
<keyword evidence="4" id="KW-0686">Riboflavin biosynthesis</keyword>
<dbReference type="AlphaFoldDB" id="A0A520KUU3"/>
<evidence type="ECO:0000256" key="4">
    <source>
        <dbReference type="ARBA" id="ARBA00022619"/>
    </source>
</evidence>